<name>A0ABT9E8Z6_9PROT</name>
<evidence type="ECO:0000256" key="5">
    <source>
        <dbReference type="ARBA" id="ARBA00023014"/>
    </source>
</evidence>
<keyword evidence="2 6" id="KW-0479">Metal-binding</keyword>
<evidence type="ECO:0000256" key="4">
    <source>
        <dbReference type="ARBA" id="ARBA00023004"/>
    </source>
</evidence>
<comment type="function">
    <text evidence="6">Ferredoxins are iron-sulfur proteins that transfer electrons in a wide variety of metabolic reactions.</text>
</comment>
<accession>A0ABT9E8Z6</accession>
<keyword evidence="1 6" id="KW-0813">Transport</keyword>
<dbReference type="SUPFAM" id="SSF54862">
    <property type="entry name" value="4Fe-4S ferredoxins"/>
    <property type="match status" value="1"/>
</dbReference>
<evidence type="ECO:0000259" key="7">
    <source>
        <dbReference type="PROSITE" id="PS51379"/>
    </source>
</evidence>
<evidence type="ECO:0000256" key="1">
    <source>
        <dbReference type="ARBA" id="ARBA00022448"/>
    </source>
</evidence>
<evidence type="ECO:0000256" key="6">
    <source>
        <dbReference type="RuleBase" id="RU368020"/>
    </source>
</evidence>
<dbReference type="InterPro" id="IPR017896">
    <property type="entry name" value="4Fe4S_Fe-S-bd"/>
</dbReference>
<protein>
    <recommendedName>
        <fullName evidence="6">Ferredoxin</fullName>
    </recommendedName>
</protein>
<sequence length="65" mass="6780">MRIVIEPEKCCGAGQCVMAAPAVFDQGEADGIVVLLDATPPEEQRGAVEEAILLCPVGAIRLEAD</sequence>
<feature type="domain" description="4Fe-4S ferredoxin-type" evidence="7">
    <location>
        <begin position="1"/>
        <end position="29"/>
    </location>
</feature>
<keyword evidence="3 6" id="KW-0249">Electron transport</keyword>
<dbReference type="PROSITE" id="PS51379">
    <property type="entry name" value="4FE4S_FER_2"/>
    <property type="match status" value="1"/>
</dbReference>
<evidence type="ECO:0000313" key="9">
    <source>
        <dbReference type="Proteomes" id="UP001243009"/>
    </source>
</evidence>
<dbReference type="PANTHER" id="PTHR36923:SF3">
    <property type="entry name" value="FERREDOXIN"/>
    <property type="match status" value="1"/>
</dbReference>
<evidence type="ECO:0000313" key="8">
    <source>
        <dbReference type="EMBL" id="MDO9712671.1"/>
    </source>
</evidence>
<reference evidence="8 9" key="1">
    <citation type="submission" date="2023-08" db="EMBL/GenBank/DDBJ databases">
        <title>The draft genome sequence of Paracraurococcus sp. LOR1-02.</title>
        <authorList>
            <person name="Kingkaew E."/>
            <person name="Tanasupawat S."/>
        </authorList>
    </citation>
    <scope>NUCLEOTIDE SEQUENCE [LARGE SCALE GENOMIC DNA]</scope>
    <source>
        <strain evidence="8 9">LOR1-02</strain>
    </source>
</reference>
<dbReference type="PRINTS" id="PR00352">
    <property type="entry name" value="3FE4SFRDOXIN"/>
</dbReference>
<evidence type="ECO:0000256" key="2">
    <source>
        <dbReference type="ARBA" id="ARBA00022723"/>
    </source>
</evidence>
<keyword evidence="4 6" id="KW-0408">Iron</keyword>
<dbReference type="Pfam" id="PF13370">
    <property type="entry name" value="Fer4_13"/>
    <property type="match status" value="1"/>
</dbReference>
<evidence type="ECO:0000256" key="3">
    <source>
        <dbReference type="ARBA" id="ARBA00022982"/>
    </source>
</evidence>
<dbReference type="EMBL" id="JAUTWS010000054">
    <property type="protein sequence ID" value="MDO9712671.1"/>
    <property type="molecule type" value="Genomic_DNA"/>
</dbReference>
<dbReference type="InterPro" id="IPR051269">
    <property type="entry name" value="Fe-S_cluster_ET"/>
</dbReference>
<gene>
    <name evidence="8" type="ORF">Q7A36_30330</name>
</gene>
<keyword evidence="5 6" id="KW-0411">Iron-sulfur</keyword>
<proteinExistence type="predicted"/>
<comment type="caution">
    <text evidence="8">The sequence shown here is derived from an EMBL/GenBank/DDBJ whole genome shotgun (WGS) entry which is preliminary data.</text>
</comment>
<keyword evidence="9" id="KW-1185">Reference proteome</keyword>
<dbReference type="InterPro" id="IPR001080">
    <property type="entry name" value="3Fe4S_ferredoxin"/>
</dbReference>
<dbReference type="Proteomes" id="UP001243009">
    <property type="component" value="Unassembled WGS sequence"/>
</dbReference>
<dbReference type="Gene3D" id="3.30.70.20">
    <property type="match status" value="1"/>
</dbReference>
<dbReference type="PANTHER" id="PTHR36923">
    <property type="entry name" value="FERREDOXIN"/>
    <property type="match status" value="1"/>
</dbReference>
<organism evidence="8 9">
    <name type="scientific">Paracraurococcus lichenis</name>
    <dbReference type="NCBI Taxonomy" id="3064888"/>
    <lineage>
        <taxon>Bacteria</taxon>
        <taxon>Pseudomonadati</taxon>
        <taxon>Pseudomonadota</taxon>
        <taxon>Alphaproteobacteria</taxon>
        <taxon>Acetobacterales</taxon>
        <taxon>Roseomonadaceae</taxon>
        <taxon>Paracraurococcus</taxon>
    </lineage>
</organism>
<dbReference type="RefSeq" id="WP_305107527.1">
    <property type="nucleotide sequence ID" value="NZ_JAUTWS010000054.1"/>
</dbReference>